<keyword evidence="3" id="KW-0812">Transmembrane</keyword>
<evidence type="ECO:0000313" key="7">
    <source>
        <dbReference type="EMBL" id="KPU78411.1"/>
    </source>
</evidence>
<evidence type="ECO:0000256" key="6">
    <source>
        <dbReference type="ARBA" id="ARBA00023136"/>
    </source>
</evidence>
<dbReference type="GO" id="GO:0016263">
    <property type="term" value="F:glycoprotein-N-acetylgalactosamine 3-beta-galactosyltransferase activity"/>
    <property type="evidence" value="ECO:0007669"/>
    <property type="project" value="TreeGrafter"/>
</dbReference>
<keyword evidence="5" id="KW-1133">Transmembrane helix</keyword>
<sequence length="254" mass="30240">MIPYNYKNPNSAKYVKRTWGKHCNVLLFVSGDVDGELEPYVPVANSTDTWTLVHKGLIHAFQMFGDKADWFLRAEDYNFVVLENLRYMIDHKKYLPSQPIYFGYELENIYTHEPFIFFKSGYVLSHEALKRYTDLSKDLQNEHCVHMEGFTEDVELQRCLSYMNVTTVDCRDELGHETFSPIPMDYHFIEGYSFIPWLKNLSFKKVEEETVPLSSRAISFRVQYPPEMYDYYYFVYKMRIFGQFLPNSVEFQPQ</sequence>
<evidence type="ECO:0000256" key="3">
    <source>
        <dbReference type="ARBA" id="ARBA00022692"/>
    </source>
</evidence>
<evidence type="ECO:0000256" key="4">
    <source>
        <dbReference type="ARBA" id="ARBA00022968"/>
    </source>
</evidence>
<dbReference type="PANTHER" id="PTHR23033">
    <property type="entry name" value="BETA1,3-GALACTOSYLTRANSFERASE"/>
    <property type="match status" value="1"/>
</dbReference>
<dbReference type="Gene3D" id="3.90.550.50">
    <property type="match status" value="1"/>
</dbReference>
<comment type="similarity">
    <text evidence="2">Belongs to the glycosyltransferase 31 family. Beta3-Gal-T subfamily.</text>
</comment>
<dbReference type="STRING" id="7217.A0A0P9AKM1"/>
<keyword evidence="8" id="KW-1185">Reference proteome</keyword>
<dbReference type="OrthoDB" id="414175at2759"/>
<dbReference type="AlphaFoldDB" id="A0A0P9AKM1"/>
<dbReference type="EMBL" id="CH902618">
    <property type="protein sequence ID" value="KPU78411.1"/>
    <property type="molecule type" value="Genomic_DNA"/>
</dbReference>
<evidence type="ECO:0008006" key="9">
    <source>
        <dbReference type="Google" id="ProtNLM"/>
    </source>
</evidence>
<protein>
    <recommendedName>
        <fullName evidence="9">N-acetylgalactosaminide beta-1,3-galactosyltransferase</fullName>
    </recommendedName>
</protein>
<proteinExistence type="inferred from homology"/>
<dbReference type="Proteomes" id="UP000007801">
    <property type="component" value="Unassembled WGS sequence"/>
</dbReference>
<comment type="subcellular location">
    <subcellularLocation>
        <location evidence="1">Membrane</location>
        <topology evidence="1">Single-pass type II membrane protein</topology>
    </subcellularLocation>
</comment>
<name>A0A0P9AKM1_DROAN</name>
<evidence type="ECO:0000313" key="8">
    <source>
        <dbReference type="Proteomes" id="UP000007801"/>
    </source>
</evidence>
<keyword evidence="6" id="KW-0472">Membrane</keyword>
<dbReference type="KEGG" id="dan:6493248"/>
<dbReference type="InterPro" id="IPR026050">
    <property type="entry name" value="C1GALT1/C1GALT1_chp1"/>
</dbReference>
<dbReference type="GO" id="GO:0016020">
    <property type="term" value="C:membrane"/>
    <property type="evidence" value="ECO:0007669"/>
    <property type="project" value="UniProtKB-SubCell"/>
</dbReference>
<dbReference type="GeneID" id="6493248"/>
<reference evidence="7 8" key="1">
    <citation type="journal article" date="2007" name="Nature">
        <title>Evolution of genes and genomes on the Drosophila phylogeny.</title>
        <authorList>
            <consortium name="Drosophila 12 Genomes Consortium"/>
            <person name="Clark A.G."/>
            <person name="Eisen M.B."/>
            <person name="Smith D.R."/>
            <person name="Bergman C.M."/>
            <person name="Oliver B."/>
            <person name="Markow T.A."/>
            <person name="Kaufman T.C."/>
            <person name="Kellis M."/>
            <person name="Gelbart W."/>
            <person name="Iyer V.N."/>
            <person name="Pollard D.A."/>
            <person name="Sackton T.B."/>
            <person name="Larracuente A.M."/>
            <person name="Singh N.D."/>
            <person name="Abad J.P."/>
            <person name="Abt D.N."/>
            <person name="Adryan B."/>
            <person name="Aguade M."/>
            <person name="Akashi H."/>
            <person name="Anderson W.W."/>
            <person name="Aquadro C.F."/>
            <person name="Ardell D.H."/>
            <person name="Arguello R."/>
            <person name="Artieri C.G."/>
            <person name="Barbash D.A."/>
            <person name="Barker D."/>
            <person name="Barsanti P."/>
            <person name="Batterham P."/>
            <person name="Batzoglou S."/>
            <person name="Begun D."/>
            <person name="Bhutkar A."/>
            <person name="Blanco E."/>
            <person name="Bosak S.A."/>
            <person name="Bradley R.K."/>
            <person name="Brand A.D."/>
            <person name="Brent M.R."/>
            <person name="Brooks A.N."/>
            <person name="Brown R.H."/>
            <person name="Butlin R.K."/>
            <person name="Caggese C."/>
            <person name="Calvi B.R."/>
            <person name="Bernardo de Carvalho A."/>
            <person name="Caspi A."/>
            <person name="Castrezana S."/>
            <person name="Celniker S.E."/>
            <person name="Chang J.L."/>
            <person name="Chapple C."/>
            <person name="Chatterji S."/>
            <person name="Chinwalla A."/>
            <person name="Civetta A."/>
            <person name="Clifton S.W."/>
            <person name="Comeron J.M."/>
            <person name="Costello J.C."/>
            <person name="Coyne J.A."/>
            <person name="Daub J."/>
            <person name="David R.G."/>
            <person name="Delcher A.L."/>
            <person name="Delehaunty K."/>
            <person name="Do C.B."/>
            <person name="Ebling H."/>
            <person name="Edwards K."/>
            <person name="Eickbush T."/>
            <person name="Evans J.D."/>
            <person name="Filipski A."/>
            <person name="Findeiss S."/>
            <person name="Freyhult E."/>
            <person name="Fulton L."/>
            <person name="Fulton R."/>
            <person name="Garcia A.C."/>
            <person name="Gardiner A."/>
            <person name="Garfield D.A."/>
            <person name="Garvin B.E."/>
            <person name="Gibson G."/>
            <person name="Gilbert D."/>
            <person name="Gnerre S."/>
            <person name="Godfrey J."/>
            <person name="Good R."/>
            <person name="Gotea V."/>
            <person name="Gravely B."/>
            <person name="Greenberg A.J."/>
            <person name="Griffiths-Jones S."/>
            <person name="Gross S."/>
            <person name="Guigo R."/>
            <person name="Gustafson E.A."/>
            <person name="Haerty W."/>
            <person name="Hahn M.W."/>
            <person name="Halligan D.L."/>
            <person name="Halpern A.L."/>
            <person name="Halter G.M."/>
            <person name="Han M.V."/>
            <person name="Heger A."/>
            <person name="Hillier L."/>
            <person name="Hinrichs A.S."/>
            <person name="Holmes I."/>
            <person name="Hoskins R.A."/>
            <person name="Hubisz M.J."/>
            <person name="Hultmark D."/>
            <person name="Huntley M.A."/>
            <person name="Jaffe D.B."/>
            <person name="Jagadeeshan S."/>
            <person name="Jeck W.R."/>
            <person name="Johnson J."/>
            <person name="Jones C.D."/>
            <person name="Jordan W.C."/>
            <person name="Karpen G.H."/>
            <person name="Kataoka E."/>
            <person name="Keightley P.D."/>
            <person name="Kheradpour P."/>
            <person name="Kirkness E.F."/>
            <person name="Koerich L.B."/>
            <person name="Kristiansen K."/>
            <person name="Kudrna D."/>
            <person name="Kulathinal R.J."/>
            <person name="Kumar S."/>
            <person name="Kwok R."/>
            <person name="Lander E."/>
            <person name="Langley C.H."/>
            <person name="Lapoint R."/>
            <person name="Lazzaro B.P."/>
            <person name="Lee S.J."/>
            <person name="Levesque L."/>
            <person name="Li R."/>
            <person name="Lin C.F."/>
            <person name="Lin M.F."/>
            <person name="Lindblad-Toh K."/>
            <person name="Llopart A."/>
            <person name="Long M."/>
            <person name="Low L."/>
            <person name="Lozovsky E."/>
            <person name="Lu J."/>
            <person name="Luo M."/>
            <person name="Machado C.A."/>
            <person name="Makalowski W."/>
            <person name="Marzo M."/>
            <person name="Matsuda M."/>
            <person name="Matzkin L."/>
            <person name="McAllister B."/>
            <person name="McBride C.S."/>
            <person name="McKernan B."/>
            <person name="McKernan K."/>
            <person name="Mendez-Lago M."/>
            <person name="Minx P."/>
            <person name="Mollenhauer M.U."/>
            <person name="Montooth K."/>
            <person name="Mount S.M."/>
            <person name="Mu X."/>
            <person name="Myers E."/>
            <person name="Negre B."/>
            <person name="Newfeld S."/>
            <person name="Nielsen R."/>
            <person name="Noor M.A."/>
            <person name="O'Grady P."/>
            <person name="Pachter L."/>
            <person name="Papaceit M."/>
            <person name="Parisi M.J."/>
            <person name="Parisi M."/>
            <person name="Parts L."/>
            <person name="Pedersen J.S."/>
            <person name="Pesole G."/>
            <person name="Phillippy A.M."/>
            <person name="Ponting C.P."/>
            <person name="Pop M."/>
            <person name="Porcelli D."/>
            <person name="Powell J.R."/>
            <person name="Prohaska S."/>
            <person name="Pruitt K."/>
            <person name="Puig M."/>
            <person name="Quesneville H."/>
            <person name="Ram K.R."/>
            <person name="Rand D."/>
            <person name="Rasmussen M.D."/>
            <person name="Reed L.K."/>
            <person name="Reenan R."/>
            <person name="Reily A."/>
            <person name="Remington K.A."/>
            <person name="Rieger T.T."/>
            <person name="Ritchie M.G."/>
            <person name="Robin C."/>
            <person name="Rogers Y.H."/>
            <person name="Rohde C."/>
            <person name="Rozas J."/>
            <person name="Rubenfield M.J."/>
            <person name="Ruiz A."/>
            <person name="Russo S."/>
            <person name="Salzberg S.L."/>
            <person name="Sanchez-Gracia A."/>
            <person name="Saranga D.J."/>
            <person name="Sato H."/>
            <person name="Schaeffer S.W."/>
            <person name="Schatz M.C."/>
            <person name="Schlenke T."/>
            <person name="Schwartz R."/>
            <person name="Segarra C."/>
            <person name="Singh R.S."/>
            <person name="Sirot L."/>
            <person name="Sirota M."/>
            <person name="Sisneros N.B."/>
            <person name="Smith C.D."/>
            <person name="Smith T.F."/>
            <person name="Spieth J."/>
            <person name="Stage D.E."/>
            <person name="Stark A."/>
            <person name="Stephan W."/>
            <person name="Strausberg R.L."/>
            <person name="Strempel S."/>
            <person name="Sturgill D."/>
            <person name="Sutton G."/>
            <person name="Sutton G.G."/>
            <person name="Tao W."/>
            <person name="Teichmann S."/>
            <person name="Tobari Y.N."/>
            <person name="Tomimura Y."/>
            <person name="Tsolas J.M."/>
            <person name="Valente V.L."/>
            <person name="Venter E."/>
            <person name="Venter J.C."/>
            <person name="Vicario S."/>
            <person name="Vieira F.G."/>
            <person name="Vilella A.J."/>
            <person name="Villasante A."/>
            <person name="Walenz B."/>
            <person name="Wang J."/>
            <person name="Wasserman M."/>
            <person name="Watts T."/>
            <person name="Wilson D."/>
            <person name="Wilson R.K."/>
            <person name="Wing R.A."/>
            <person name="Wolfner M.F."/>
            <person name="Wong A."/>
            <person name="Wong G.K."/>
            <person name="Wu C.I."/>
            <person name="Wu G."/>
            <person name="Yamamoto D."/>
            <person name="Yang H.P."/>
            <person name="Yang S.P."/>
            <person name="Yorke J.A."/>
            <person name="Yoshida K."/>
            <person name="Zdobnov E."/>
            <person name="Zhang P."/>
            <person name="Zhang Y."/>
            <person name="Zimin A.V."/>
            <person name="Baldwin J."/>
            <person name="Abdouelleil A."/>
            <person name="Abdulkadir J."/>
            <person name="Abebe A."/>
            <person name="Abera B."/>
            <person name="Abreu J."/>
            <person name="Acer S.C."/>
            <person name="Aftuck L."/>
            <person name="Alexander A."/>
            <person name="An P."/>
            <person name="Anderson E."/>
            <person name="Anderson S."/>
            <person name="Arachi H."/>
            <person name="Azer M."/>
            <person name="Bachantsang P."/>
            <person name="Barry A."/>
            <person name="Bayul T."/>
            <person name="Berlin A."/>
            <person name="Bessette D."/>
            <person name="Bloom T."/>
            <person name="Blye J."/>
            <person name="Boguslavskiy L."/>
            <person name="Bonnet C."/>
            <person name="Boukhgalter B."/>
            <person name="Bourzgui I."/>
            <person name="Brown A."/>
            <person name="Cahill P."/>
            <person name="Channer S."/>
            <person name="Cheshatsang Y."/>
            <person name="Chuda L."/>
            <person name="Citroen M."/>
            <person name="Collymore A."/>
            <person name="Cooke P."/>
            <person name="Costello M."/>
            <person name="D'Aco K."/>
            <person name="Daza R."/>
            <person name="De Haan G."/>
            <person name="DeGray S."/>
            <person name="DeMaso C."/>
            <person name="Dhargay N."/>
            <person name="Dooley K."/>
            <person name="Dooley E."/>
            <person name="Doricent M."/>
            <person name="Dorje P."/>
            <person name="Dorjee K."/>
            <person name="Dupes A."/>
            <person name="Elong R."/>
            <person name="Falk J."/>
            <person name="Farina A."/>
            <person name="Faro S."/>
            <person name="Ferguson D."/>
            <person name="Fisher S."/>
            <person name="Foley C.D."/>
            <person name="Franke A."/>
            <person name="Friedrich D."/>
            <person name="Gadbois L."/>
            <person name="Gearin G."/>
            <person name="Gearin C.R."/>
            <person name="Giannoukos G."/>
            <person name="Goode T."/>
            <person name="Graham J."/>
            <person name="Grandbois E."/>
            <person name="Grewal S."/>
            <person name="Gyaltsen K."/>
            <person name="Hafez N."/>
            <person name="Hagos B."/>
            <person name="Hall J."/>
            <person name="Henson C."/>
            <person name="Hollinger A."/>
            <person name="Honan T."/>
            <person name="Huard M.D."/>
            <person name="Hughes L."/>
            <person name="Hurhula B."/>
            <person name="Husby M.E."/>
            <person name="Kamat A."/>
            <person name="Kanga B."/>
            <person name="Kashin S."/>
            <person name="Khazanovich D."/>
            <person name="Kisner P."/>
            <person name="Lance K."/>
            <person name="Lara M."/>
            <person name="Lee W."/>
            <person name="Lennon N."/>
            <person name="Letendre F."/>
            <person name="LeVine R."/>
            <person name="Lipovsky A."/>
            <person name="Liu X."/>
            <person name="Liu J."/>
            <person name="Liu S."/>
            <person name="Lokyitsang T."/>
            <person name="Lokyitsang Y."/>
            <person name="Lubonja R."/>
            <person name="Lui A."/>
            <person name="MacDonald P."/>
            <person name="Magnisalis V."/>
            <person name="Maru K."/>
            <person name="Matthews C."/>
            <person name="McCusker W."/>
            <person name="McDonough S."/>
            <person name="Mehta T."/>
            <person name="Meldrim J."/>
            <person name="Meneus L."/>
            <person name="Mihai O."/>
            <person name="Mihalev A."/>
            <person name="Mihova T."/>
            <person name="Mittelman R."/>
            <person name="Mlenga V."/>
            <person name="Montmayeur A."/>
            <person name="Mulrain L."/>
            <person name="Navidi A."/>
            <person name="Naylor J."/>
            <person name="Negash T."/>
            <person name="Nguyen T."/>
            <person name="Nguyen N."/>
            <person name="Nicol R."/>
            <person name="Norbu C."/>
            <person name="Norbu N."/>
            <person name="Novod N."/>
            <person name="O'Neill B."/>
            <person name="Osman S."/>
            <person name="Markiewicz E."/>
            <person name="Oyono O.L."/>
            <person name="Patti C."/>
            <person name="Phunkhang P."/>
            <person name="Pierre F."/>
            <person name="Priest M."/>
            <person name="Raghuraman S."/>
            <person name="Rege F."/>
            <person name="Reyes R."/>
            <person name="Rise C."/>
            <person name="Rogov P."/>
            <person name="Ross K."/>
            <person name="Ryan E."/>
            <person name="Settipalli S."/>
            <person name="Shea T."/>
            <person name="Sherpa N."/>
            <person name="Shi L."/>
            <person name="Shih D."/>
            <person name="Sparrow T."/>
            <person name="Spaulding J."/>
            <person name="Stalker J."/>
            <person name="Stange-Thomann N."/>
            <person name="Stavropoulos S."/>
            <person name="Stone C."/>
            <person name="Strader C."/>
            <person name="Tesfaye S."/>
            <person name="Thomson T."/>
            <person name="Thoulutsang Y."/>
            <person name="Thoulutsang D."/>
            <person name="Topham K."/>
            <person name="Topping I."/>
            <person name="Tsamla T."/>
            <person name="Vassiliev H."/>
            <person name="Vo A."/>
            <person name="Wangchuk T."/>
            <person name="Wangdi T."/>
            <person name="Weiand M."/>
            <person name="Wilkinson J."/>
            <person name="Wilson A."/>
            <person name="Yadav S."/>
            <person name="Young G."/>
            <person name="Yu Q."/>
            <person name="Zembek L."/>
            <person name="Zhong D."/>
            <person name="Zimmer A."/>
            <person name="Zwirko Z."/>
            <person name="Jaffe D.B."/>
            <person name="Alvarez P."/>
            <person name="Brockman W."/>
            <person name="Butler J."/>
            <person name="Chin C."/>
            <person name="Gnerre S."/>
            <person name="Grabherr M."/>
            <person name="Kleber M."/>
            <person name="Mauceli E."/>
            <person name="MacCallum I."/>
        </authorList>
    </citation>
    <scope>NUCLEOTIDE SEQUENCE [LARGE SCALE GENOMIC DNA]</scope>
    <source>
        <strain evidence="8">Tucson 14024-0371.13</strain>
    </source>
</reference>
<evidence type="ECO:0000256" key="1">
    <source>
        <dbReference type="ARBA" id="ARBA00004606"/>
    </source>
</evidence>
<evidence type="ECO:0000256" key="5">
    <source>
        <dbReference type="ARBA" id="ARBA00022989"/>
    </source>
</evidence>
<dbReference type="PANTHER" id="PTHR23033:SF14">
    <property type="entry name" value="GLYCOPROTEIN-N-ACETYLGALACTOSAMINE 3-BETA-GALACTOSYLTRANSFERASE 1-RELATED"/>
    <property type="match status" value="1"/>
</dbReference>
<gene>
    <name evidence="7" type="primary">Dana\GF10378</name>
    <name evidence="7" type="synonym">dana_GLEANR_10333</name>
    <name evidence="7" type="ORF">GF10378</name>
</gene>
<dbReference type="InParanoid" id="A0A0P9AKM1"/>
<organism evidence="7 8">
    <name type="scientific">Drosophila ananassae</name>
    <name type="common">Fruit fly</name>
    <dbReference type="NCBI Taxonomy" id="7217"/>
    <lineage>
        <taxon>Eukaryota</taxon>
        <taxon>Metazoa</taxon>
        <taxon>Ecdysozoa</taxon>
        <taxon>Arthropoda</taxon>
        <taxon>Hexapoda</taxon>
        <taxon>Insecta</taxon>
        <taxon>Pterygota</taxon>
        <taxon>Neoptera</taxon>
        <taxon>Endopterygota</taxon>
        <taxon>Diptera</taxon>
        <taxon>Brachycera</taxon>
        <taxon>Muscomorpha</taxon>
        <taxon>Ephydroidea</taxon>
        <taxon>Drosophilidae</taxon>
        <taxon>Drosophila</taxon>
        <taxon>Sophophora</taxon>
    </lineage>
</organism>
<accession>A0A0P9AKM1</accession>
<keyword evidence="4" id="KW-0735">Signal-anchor</keyword>
<dbReference type="FunCoup" id="A0A0P9AKM1">
    <property type="interactions" value="36"/>
</dbReference>
<evidence type="ECO:0000256" key="2">
    <source>
        <dbReference type="ARBA" id="ARBA00006462"/>
    </source>
</evidence>